<comment type="caution">
    <text evidence="9">The sequence shown here is derived from an EMBL/GenBank/DDBJ whole genome shotgun (WGS) entry which is preliminary data.</text>
</comment>
<dbReference type="InterPro" id="IPR014358">
    <property type="entry name" value="Enoyl-ACP_Rdtase_NADH"/>
</dbReference>
<reference evidence="9 10" key="1">
    <citation type="submission" date="2013-11" db="EMBL/GenBank/DDBJ databases">
        <title>Single cell genomics of uncultured Tannerella BU063 (oral taxon 286).</title>
        <authorList>
            <person name="Beall C.J."/>
            <person name="Campbell A.G."/>
            <person name="Griffen A.L."/>
            <person name="Podar M."/>
            <person name="Leys E.J."/>
        </authorList>
    </citation>
    <scope>NUCLEOTIDE SEQUENCE [LARGE SCALE GENOMIC DNA]</scope>
    <source>
        <strain evidence="9">Cell 2</strain>
    </source>
</reference>
<evidence type="ECO:0000313" key="10">
    <source>
        <dbReference type="Proteomes" id="UP000018837"/>
    </source>
</evidence>
<accession>W2C0Q1</accession>
<organism evidence="9 10">
    <name type="scientific">Tannerella sp. oral taxon BU063 isolate Cell 2</name>
    <dbReference type="NCBI Taxonomy" id="1411148"/>
    <lineage>
        <taxon>Bacteria</taxon>
        <taxon>Pseudomonadati</taxon>
        <taxon>Bacteroidota</taxon>
        <taxon>Bacteroidia</taxon>
        <taxon>Bacteroidales</taxon>
        <taxon>Tannerellaceae</taxon>
        <taxon>Tannerella</taxon>
    </lineage>
</organism>
<protein>
    <recommendedName>
        <fullName evidence="3">enoyl-[acyl-carrier-protein] reductase (NADH)</fullName>
        <ecNumber evidence="3">1.3.1.9</ecNumber>
    </recommendedName>
</protein>
<dbReference type="EC" id="1.3.1.9" evidence="3"/>
<name>W2C0Q1_9BACT</name>
<evidence type="ECO:0000256" key="2">
    <source>
        <dbReference type="ARBA" id="ARBA00009233"/>
    </source>
</evidence>
<dbReference type="SUPFAM" id="SSF51735">
    <property type="entry name" value="NAD(P)-binding Rossmann-fold domains"/>
    <property type="match status" value="1"/>
</dbReference>
<dbReference type="EMBL" id="AYUF01000499">
    <property type="protein sequence ID" value="ETK00598.1"/>
    <property type="molecule type" value="Genomic_DNA"/>
</dbReference>
<comment type="similarity">
    <text evidence="2">Belongs to the short-chain dehydrogenases/reductases (SDR) family. FabI subfamily.</text>
</comment>
<evidence type="ECO:0000256" key="1">
    <source>
        <dbReference type="ARBA" id="ARBA00005194"/>
    </source>
</evidence>
<sequence>MGEVRALAERLQAPMIPADATSVADLETVFTESTQALGGKIDFVLHSIGMSPNVRKKRTYDDLDYDLLSKTLDISAVSFHKMLQVAKKQDAIAEGGSIVALTYVASQRTFFGYNDMADAKSLLESIARSFGYIYGREKGVRINTISQSPTLTTAGSGIKGMDHLMDFADKMSPLGNATADDCADYCVTLFSDLTRKVTMQNLFHDGGFSSMGMSLRAMNQYSKSFEEFKDESGKIVYG</sequence>
<comment type="pathway">
    <text evidence="1">Lipid metabolism; fatty acid biosynthesis.</text>
</comment>
<dbReference type="GO" id="GO:0004318">
    <property type="term" value="F:enoyl-[acyl-carrier-protein] reductase (NADH) activity"/>
    <property type="evidence" value="ECO:0007669"/>
    <property type="project" value="UniProtKB-EC"/>
</dbReference>
<evidence type="ECO:0000256" key="4">
    <source>
        <dbReference type="ARBA" id="ARBA00022516"/>
    </source>
</evidence>
<keyword evidence="5" id="KW-0276">Fatty acid metabolism</keyword>
<keyword evidence="6" id="KW-0560">Oxidoreductase</keyword>
<dbReference type="GO" id="GO:0006633">
    <property type="term" value="P:fatty acid biosynthetic process"/>
    <property type="evidence" value="ECO:0007669"/>
    <property type="project" value="UniProtKB-KW"/>
</dbReference>
<dbReference type="PATRIC" id="fig|1411148.3.peg.2407"/>
<evidence type="ECO:0000256" key="8">
    <source>
        <dbReference type="ARBA" id="ARBA00023160"/>
    </source>
</evidence>
<evidence type="ECO:0000313" key="9">
    <source>
        <dbReference type="EMBL" id="ETK00598.1"/>
    </source>
</evidence>
<dbReference type="Gene3D" id="3.40.50.720">
    <property type="entry name" value="NAD(P)-binding Rossmann-like Domain"/>
    <property type="match status" value="1"/>
</dbReference>
<proteinExistence type="inferred from homology"/>
<dbReference type="Pfam" id="PF13561">
    <property type="entry name" value="adh_short_C2"/>
    <property type="match status" value="1"/>
</dbReference>
<evidence type="ECO:0000256" key="6">
    <source>
        <dbReference type="ARBA" id="ARBA00023002"/>
    </source>
</evidence>
<dbReference type="AlphaFoldDB" id="W2C0Q1"/>
<evidence type="ECO:0000256" key="5">
    <source>
        <dbReference type="ARBA" id="ARBA00022832"/>
    </source>
</evidence>
<dbReference type="PANTHER" id="PTHR43159:SF2">
    <property type="entry name" value="ENOYL-[ACYL-CARRIER-PROTEIN] REDUCTASE [NADH], CHLOROPLASTIC"/>
    <property type="match status" value="1"/>
</dbReference>
<gene>
    <name evidence="9" type="ORF">N425_14290</name>
</gene>
<keyword evidence="8" id="KW-0275">Fatty acid biosynthesis</keyword>
<dbReference type="InterPro" id="IPR002347">
    <property type="entry name" value="SDR_fam"/>
</dbReference>
<dbReference type="InterPro" id="IPR036291">
    <property type="entry name" value="NAD(P)-bd_dom_sf"/>
</dbReference>
<dbReference type="PANTHER" id="PTHR43159">
    <property type="entry name" value="ENOYL-[ACYL-CARRIER-PROTEIN] REDUCTASE"/>
    <property type="match status" value="1"/>
</dbReference>
<dbReference type="Proteomes" id="UP000018837">
    <property type="component" value="Unassembled WGS sequence"/>
</dbReference>
<keyword evidence="7" id="KW-0443">Lipid metabolism</keyword>
<evidence type="ECO:0000256" key="7">
    <source>
        <dbReference type="ARBA" id="ARBA00023098"/>
    </source>
</evidence>
<keyword evidence="4" id="KW-0444">Lipid biosynthesis</keyword>
<evidence type="ECO:0000256" key="3">
    <source>
        <dbReference type="ARBA" id="ARBA00012996"/>
    </source>
</evidence>